<dbReference type="Pfam" id="PF00400">
    <property type="entry name" value="WD40"/>
    <property type="match status" value="3"/>
</dbReference>
<evidence type="ECO:0000256" key="2">
    <source>
        <dbReference type="ARBA" id="ARBA00022574"/>
    </source>
</evidence>
<dbReference type="InterPro" id="IPR001680">
    <property type="entry name" value="WD40_rpt"/>
</dbReference>
<dbReference type="PANTHER" id="PTHR14588">
    <property type="entry name" value="DDB1- AND CUL4-ASSOCIATED FACTOR 10"/>
    <property type="match status" value="1"/>
</dbReference>
<gene>
    <name evidence="6" type="primary">Dper\GL15209</name>
    <name evidence="6" type="ORF">Dper_GL15209</name>
</gene>
<dbReference type="STRING" id="7234.B4H3N4"/>
<evidence type="ECO:0000256" key="5">
    <source>
        <dbReference type="SAM" id="MobiDB-lite"/>
    </source>
</evidence>
<name>B4H3N4_DROPE</name>
<reference evidence="6 7" key="1">
    <citation type="journal article" date="2007" name="Nature">
        <title>Evolution of genes and genomes on the Drosophila phylogeny.</title>
        <authorList>
            <consortium name="Drosophila 12 Genomes Consortium"/>
            <person name="Clark A.G."/>
            <person name="Eisen M.B."/>
            <person name="Smith D.R."/>
            <person name="Bergman C.M."/>
            <person name="Oliver B."/>
            <person name="Markow T.A."/>
            <person name="Kaufman T.C."/>
            <person name="Kellis M."/>
            <person name="Gelbart W."/>
            <person name="Iyer V.N."/>
            <person name="Pollard D.A."/>
            <person name="Sackton T.B."/>
            <person name="Larracuente A.M."/>
            <person name="Singh N.D."/>
            <person name="Abad J.P."/>
            <person name="Abt D.N."/>
            <person name="Adryan B."/>
            <person name="Aguade M."/>
            <person name="Akashi H."/>
            <person name="Anderson W.W."/>
            <person name="Aquadro C.F."/>
            <person name="Ardell D.H."/>
            <person name="Arguello R."/>
            <person name="Artieri C.G."/>
            <person name="Barbash D.A."/>
            <person name="Barker D."/>
            <person name="Barsanti P."/>
            <person name="Batterham P."/>
            <person name="Batzoglou S."/>
            <person name="Begun D."/>
            <person name="Bhutkar A."/>
            <person name="Blanco E."/>
            <person name="Bosak S.A."/>
            <person name="Bradley R.K."/>
            <person name="Brand A.D."/>
            <person name="Brent M.R."/>
            <person name="Brooks A.N."/>
            <person name="Brown R.H."/>
            <person name="Butlin R.K."/>
            <person name="Caggese C."/>
            <person name="Calvi B.R."/>
            <person name="Bernardo de Carvalho A."/>
            <person name="Caspi A."/>
            <person name="Castrezana S."/>
            <person name="Celniker S.E."/>
            <person name="Chang J.L."/>
            <person name="Chapple C."/>
            <person name="Chatterji S."/>
            <person name="Chinwalla A."/>
            <person name="Civetta A."/>
            <person name="Clifton S.W."/>
            <person name="Comeron J.M."/>
            <person name="Costello J.C."/>
            <person name="Coyne J.A."/>
            <person name="Daub J."/>
            <person name="David R.G."/>
            <person name="Delcher A.L."/>
            <person name="Delehaunty K."/>
            <person name="Do C.B."/>
            <person name="Ebling H."/>
            <person name="Edwards K."/>
            <person name="Eickbush T."/>
            <person name="Evans J.D."/>
            <person name="Filipski A."/>
            <person name="Findeiss S."/>
            <person name="Freyhult E."/>
            <person name="Fulton L."/>
            <person name="Fulton R."/>
            <person name="Garcia A.C."/>
            <person name="Gardiner A."/>
            <person name="Garfield D.A."/>
            <person name="Garvin B.E."/>
            <person name="Gibson G."/>
            <person name="Gilbert D."/>
            <person name="Gnerre S."/>
            <person name="Godfrey J."/>
            <person name="Good R."/>
            <person name="Gotea V."/>
            <person name="Gravely B."/>
            <person name="Greenberg A.J."/>
            <person name="Griffiths-Jones S."/>
            <person name="Gross S."/>
            <person name="Guigo R."/>
            <person name="Gustafson E.A."/>
            <person name="Haerty W."/>
            <person name="Hahn M.W."/>
            <person name="Halligan D.L."/>
            <person name="Halpern A.L."/>
            <person name="Halter G.M."/>
            <person name="Han M.V."/>
            <person name="Heger A."/>
            <person name="Hillier L."/>
            <person name="Hinrichs A.S."/>
            <person name="Holmes I."/>
            <person name="Hoskins R.A."/>
            <person name="Hubisz M.J."/>
            <person name="Hultmark D."/>
            <person name="Huntley M.A."/>
            <person name="Jaffe D.B."/>
            <person name="Jagadeeshan S."/>
            <person name="Jeck W.R."/>
            <person name="Johnson J."/>
            <person name="Jones C.D."/>
            <person name="Jordan W.C."/>
            <person name="Karpen G.H."/>
            <person name="Kataoka E."/>
            <person name="Keightley P.D."/>
            <person name="Kheradpour P."/>
            <person name="Kirkness E.F."/>
            <person name="Koerich L.B."/>
            <person name="Kristiansen K."/>
            <person name="Kudrna D."/>
            <person name="Kulathinal R.J."/>
            <person name="Kumar S."/>
            <person name="Kwok R."/>
            <person name="Lander E."/>
            <person name="Langley C.H."/>
            <person name="Lapoint R."/>
            <person name="Lazzaro B.P."/>
            <person name="Lee S.J."/>
            <person name="Levesque L."/>
            <person name="Li R."/>
            <person name="Lin C.F."/>
            <person name="Lin M.F."/>
            <person name="Lindblad-Toh K."/>
            <person name="Llopart A."/>
            <person name="Long M."/>
            <person name="Low L."/>
            <person name="Lozovsky E."/>
            <person name="Lu J."/>
            <person name="Luo M."/>
            <person name="Machado C.A."/>
            <person name="Makalowski W."/>
            <person name="Marzo M."/>
            <person name="Matsuda M."/>
            <person name="Matzkin L."/>
            <person name="McAllister B."/>
            <person name="McBride C.S."/>
            <person name="McKernan B."/>
            <person name="McKernan K."/>
            <person name="Mendez-Lago M."/>
            <person name="Minx P."/>
            <person name="Mollenhauer M.U."/>
            <person name="Montooth K."/>
            <person name="Mount S.M."/>
            <person name="Mu X."/>
            <person name="Myers E."/>
            <person name="Negre B."/>
            <person name="Newfeld S."/>
            <person name="Nielsen R."/>
            <person name="Noor M.A."/>
            <person name="O'Grady P."/>
            <person name="Pachter L."/>
            <person name="Papaceit M."/>
            <person name="Parisi M.J."/>
            <person name="Parisi M."/>
            <person name="Parts L."/>
            <person name="Pedersen J.S."/>
            <person name="Pesole G."/>
            <person name="Phillippy A.M."/>
            <person name="Ponting C.P."/>
            <person name="Pop M."/>
            <person name="Porcelli D."/>
            <person name="Powell J.R."/>
            <person name="Prohaska S."/>
            <person name="Pruitt K."/>
            <person name="Puig M."/>
            <person name="Quesneville H."/>
            <person name="Ram K.R."/>
            <person name="Rand D."/>
            <person name="Rasmussen M.D."/>
            <person name="Reed L.K."/>
            <person name="Reenan R."/>
            <person name="Reily A."/>
            <person name="Remington K.A."/>
            <person name="Rieger T.T."/>
            <person name="Ritchie M.G."/>
            <person name="Robin C."/>
            <person name="Rogers Y.H."/>
            <person name="Rohde C."/>
            <person name="Rozas J."/>
            <person name="Rubenfield M.J."/>
            <person name="Ruiz A."/>
            <person name="Russo S."/>
            <person name="Salzberg S.L."/>
            <person name="Sanchez-Gracia A."/>
            <person name="Saranga D.J."/>
            <person name="Sato H."/>
            <person name="Schaeffer S.W."/>
            <person name="Schatz M.C."/>
            <person name="Schlenke T."/>
            <person name="Schwartz R."/>
            <person name="Segarra C."/>
            <person name="Singh R.S."/>
            <person name="Sirot L."/>
            <person name="Sirota M."/>
            <person name="Sisneros N.B."/>
            <person name="Smith C.D."/>
            <person name="Smith T.F."/>
            <person name="Spieth J."/>
            <person name="Stage D.E."/>
            <person name="Stark A."/>
            <person name="Stephan W."/>
            <person name="Strausberg R.L."/>
            <person name="Strempel S."/>
            <person name="Sturgill D."/>
            <person name="Sutton G."/>
            <person name="Sutton G.G."/>
            <person name="Tao W."/>
            <person name="Teichmann S."/>
            <person name="Tobari Y.N."/>
            <person name="Tomimura Y."/>
            <person name="Tsolas J.M."/>
            <person name="Valente V.L."/>
            <person name="Venter E."/>
            <person name="Venter J.C."/>
            <person name="Vicario S."/>
            <person name="Vieira F.G."/>
            <person name="Vilella A.J."/>
            <person name="Villasante A."/>
            <person name="Walenz B."/>
            <person name="Wang J."/>
            <person name="Wasserman M."/>
            <person name="Watts T."/>
            <person name="Wilson D."/>
            <person name="Wilson R.K."/>
            <person name="Wing R.A."/>
            <person name="Wolfner M.F."/>
            <person name="Wong A."/>
            <person name="Wong G.K."/>
            <person name="Wu C.I."/>
            <person name="Wu G."/>
            <person name="Yamamoto D."/>
            <person name="Yang H.P."/>
            <person name="Yang S.P."/>
            <person name="Yorke J.A."/>
            <person name="Yoshida K."/>
            <person name="Zdobnov E."/>
            <person name="Zhang P."/>
            <person name="Zhang Y."/>
            <person name="Zimin A.V."/>
            <person name="Baldwin J."/>
            <person name="Abdouelleil A."/>
            <person name="Abdulkadir J."/>
            <person name="Abebe A."/>
            <person name="Abera B."/>
            <person name="Abreu J."/>
            <person name="Acer S.C."/>
            <person name="Aftuck L."/>
            <person name="Alexander A."/>
            <person name="An P."/>
            <person name="Anderson E."/>
            <person name="Anderson S."/>
            <person name="Arachi H."/>
            <person name="Azer M."/>
            <person name="Bachantsang P."/>
            <person name="Barry A."/>
            <person name="Bayul T."/>
            <person name="Berlin A."/>
            <person name="Bessette D."/>
            <person name="Bloom T."/>
            <person name="Blye J."/>
            <person name="Boguslavskiy L."/>
            <person name="Bonnet C."/>
            <person name="Boukhgalter B."/>
            <person name="Bourzgui I."/>
            <person name="Brown A."/>
            <person name="Cahill P."/>
            <person name="Channer S."/>
            <person name="Cheshatsang Y."/>
            <person name="Chuda L."/>
            <person name="Citroen M."/>
            <person name="Collymore A."/>
            <person name="Cooke P."/>
            <person name="Costello M."/>
            <person name="D'Aco K."/>
            <person name="Daza R."/>
            <person name="De Haan G."/>
            <person name="DeGray S."/>
            <person name="DeMaso C."/>
            <person name="Dhargay N."/>
            <person name="Dooley K."/>
            <person name="Dooley E."/>
            <person name="Doricent M."/>
            <person name="Dorje P."/>
            <person name="Dorjee K."/>
            <person name="Dupes A."/>
            <person name="Elong R."/>
            <person name="Falk J."/>
            <person name="Farina A."/>
            <person name="Faro S."/>
            <person name="Ferguson D."/>
            <person name="Fisher S."/>
            <person name="Foley C.D."/>
            <person name="Franke A."/>
            <person name="Friedrich D."/>
            <person name="Gadbois L."/>
            <person name="Gearin G."/>
            <person name="Gearin C.R."/>
            <person name="Giannoukos G."/>
            <person name="Goode T."/>
            <person name="Graham J."/>
            <person name="Grandbois E."/>
            <person name="Grewal S."/>
            <person name="Gyaltsen K."/>
            <person name="Hafez N."/>
            <person name="Hagos B."/>
            <person name="Hall J."/>
            <person name="Henson C."/>
            <person name="Hollinger A."/>
            <person name="Honan T."/>
            <person name="Huard M.D."/>
            <person name="Hughes L."/>
            <person name="Hurhula B."/>
            <person name="Husby M.E."/>
            <person name="Kamat A."/>
            <person name="Kanga B."/>
            <person name="Kashin S."/>
            <person name="Khazanovich D."/>
            <person name="Kisner P."/>
            <person name="Lance K."/>
            <person name="Lara M."/>
            <person name="Lee W."/>
            <person name="Lennon N."/>
            <person name="Letendre F."/>
            <person name="LeVine R."/>
            <person name="Lipovsky A."/>
            <person name="Liu X."/>
            <person name="Liu J."/>
            <person name="Liu S."/>
            <person name="Lokyitsang T."/>
            <person name="Lokyitsang Y."/>
            <person name="Lubonja R."/>
            <person name="Lui A."/>
            <person name="MacDonald P."/>
            <person name="Magnisalis V."/>
            <person name="Maru K."/>
            <person name="Matthews C."/>
            <person name="McCusker W."/>
            <person name="McDonough S."/>
            <person name="Mehta T."/>
            <person name="Meldrim J."/>
            <person name="Meneus L."/>
            <person name="Mihai O."/>
            <person name="Mihalev A."/>
            <person name="Mihova T."/>
            <person name="Mittelman R."/>
            <person name="Mlenga V."/>
            <person name="Montmayeur A."/>
            <person name="Mulrain L."/>
            <person name="Navidi A."/>
            <person name="Naylor J."/>
            <person name="Negash T."/>
            <person name="Nguyen T."/>
            <person name="Nguyen N."/>
            <person name="Nicol R."/>
            <person name="Norbu C."/>
            <person name="Norbu N."/>
            <person name="Novod N."/>
            <person name="O'Neill B."/>
            <person name="Osman S."/>
            <person name="Markiewicz E."/>
            <person name="Oyono O.L."/>
            <person name="Patti C."/>
            <person name="Phunkhang P."/>
            <person name="Pierre F."/>
            <person name="Priest M."/>
            <person name="Raghuraman S."/>
            <person name="Rege F."/>
            <person name="Reyes R."/>
            <person name="Rise C."/>
            <person name="Rogov P."/>
            <person name="Ross K."/>
            <person name="Ryan E."/>
            <person name="Settipalli S."/>
            <person name="Shea T."/>
            <person name="Sherpa N."/>
            <person name="Shi L."/>
            <person name="Shih D."/>
            <person name="Sparrow T."/>
            <person name="Spaulding J."/>
            <person name="Stalker J."/>
            <person name="Stange-Thomann N."/>
            <person name="Stavropoulos S."/>
            <person name="Stone C."/>
            <person name="Strader C."/>
            <person name="Tesfaye S."/>
            <person name="Thomson T."/>
            <person name="Thoulutsang Y."/>
            <person name="Thoulutsang D."/>
            <person name="Topham K."/>
            <person name="Topping I."/>
            <person name="Tsamla T."/>
            <person name="Vassiliev H."/>
            <person name="Vo A."/>
            <person name="Wangchuk T."/>
            <person name="Wangdi T."/>
            <person name="Weiand M."/>
            <person name="Wilkinson J."/>
            <person name="Wilson A."/>
            <person name="Yadav S."/>
            <person name="Young G."/>
            <person name="Yu Q."/>
            <person name="Zembek L."/>
            <person name="Zhong D."/>
            <person name="Zimmer A."/>
            <person name="Zwirko Z."/>
            <person name="Jaffe D.B."/>
            <person name="Alvarez P."/>
            <person name="Brockman W."/>
            <person name="Butler J."/>
            <person name="Chin C."/>
            <person name="Gnerre S."/>
            <person name="Grabherr M."/>
            <person name="Kleber M."/>
            <person name="Mauceli E."/>
            <person name="MacCallum I."/>
        </authorList>
    </citation>
    <scope>NUCLEOTIDE SEQUENCE [LARGE SCALE GENOMIC DNA]</scope>
    <source>
        <strain evidence="7">MSH-3 / Tucson 14011-0111.49</strain>
    </source>
</reference>
<comment type="similarity">
    <text evidence="1">Belongs to the WD repeat DCAF10 family.</text>
</comment>
<evidence type="ECO:0000256" key="4">
    <source>
        <dbReference type="PROSITE-ProRule" id="PRU00221"/>
    </source>
</evidence>
<dbReference type="PROSITE" id="PS50294">
    <property type="entry name" value="WD_REPEATS_REGION"/>
    <property type="match status" value="2"/>
</dbReference>
<keyword evidence="7" id="KW-1185">Reference proteome</keyword>
<dbReference type="eggNOG" id="KOG4155">
    <property type="taxonomic scope" value="Eukaryota"/>
</dbReference>
<feature type="region of interest" description="Disordered" evidence="5">
    <location>
        <begin position="306"/>
        <end position="359"/>
    </location>
</feature>
<dbReference type="GO" id="GO:0080008">
    <property type="term" value="C:Cul4-RING E3 ubiquitin ligase complex"/>
    <property type="evidence" value="ECO:0007669"/>
    <property type="project" value="TreeGrafter"/>
</dbReference>
<dbReference type="PANTHER" id="PTHR14588:SF2">
    <property type="entry name" value="DDB1- AND CUL4-ASSOCIATED FACTOR 10"/>
    <property type="match status" value="1"/>
</dbReference>
<evidence type="ECO:0000313" key="7">
    <source>
        <dbReference type="Proteomes" id="UP000008744"/>
    </source>
</evidence>
<dbReference type="OrthoDB" id="20669at2759"/>
<evidence type="ECO:0000313" key="6">
    <source>
        <dbReference type="EMBL" id="EDW30985.1"/>
    </source>
</evidence>
<feature type="repeat" description="WD" evidence="4">
    <location>
        <begin position="129"/>
        <end position="161"/>
    </location>
</feature>
<dbReference type="SUPFAM" id="SSF50978">
    <property type="entry name" value="WD40 repeat-like"/>
    <property type="match status" value="1"/>
</dbReference>
<dbReference type="FunFam" id="2.130.10.10:FF:000661">
    <property type="entry name" value="Uncharacterized protein, isoform A"/>
    <property type="match status" value="1"/>
</dbReference>
<dbReference type="InterPro" id="IPR015943">
    <property type="entry name" value="WD40/YVTN_repeat-like_dom_sf"/>
</dbReference>
<sequence length="523" mass="59323">MEQYLSRRERGFQSWGDENFIMRRIYTSINMFNSYHTNQESGEPVRVGGAIFNLEFNADGNVMVAATERKSVLVFDAITQKEIFKVPDAHTDCVNCIKFVDARIFATGSDDLTVAMWDLRNMREKLRVLHGHSNWVKNIEYSPKDKLLVTSSFDGSILTWDTASYTEQGLISERVFHVSGLLRCRISPMGDKLVLCTSGGYIMVIHRLDLTTLNDDLSGFKPGVYRLMQVVDQYIPVAAKFDHLFSRRQKRNRVELVTDFPERNDADMILALQIHPNSRCMLTRVSYDENREWTCIHDINEDVTNMKKRHPSSTSGRAASASGSGQDGSSTPPTRRISNYNRTNGRGGTAAHAQHLHEQPESFPRDIWAAELTVQQRAIRPTAYNSVHVISSEVLPLRQAIPASQRHRPFVDPEPKSKKLMYYISEANVKPTYIKEPGFSADGRIICSPYDNGVRLLGYSADCSDYPIYTTFEEGKQSPRQMVVLAHLKEHQDAVLCAKFSPREPLLVTGCAKGDVTWYRPNL</sequence>
<dbReference type="InterPro" id="IPR039085">
    <property type="entry name" value="DCA10"/>
</dbReference>
<dbReference type="EMBL" id="CH479207">
    <property type="protein sequence ID" value="EDW30985.1"/>
    <property type="molecule type" value="Genomic_DNA"/>
</dbReference>
<dbReference type="PhylomeDB" id="B4H3N4"/>
<accession>B4H3N4</accession>
<feature type="compositionally biased region" description="Polar residues" evidence="5">
    <location>
        <begin position="331"/>
        <end position="344"/>
    </location>
</feature>
<dbReference type="Proteomes" id="UP000008744">
    <property type="component" value="Unassembled WGS sequence"/>
</dbReference>
<dbReference type="AlphaFoldDB" id="B4H3N4"/>
<keyword evidence="2 4" id="KW-0853">WD repeat</keyword>
<dbReference type="PROSITE" id="PS50082">
    <property type="entry name" value="WD_REPEATS_2"/>
    <property type="match status" value="2"/>
</dbReference>
<organism evidence="7">
    <name type="scientific">Drosophila persimilis</name>
    <name type="common">Fruit fly</name>
    <dbReference type="NCBI Taxonomy" id="7234"/>
    <lineage>
        <taxon>Eukaryota</taxon>
        <taxon>Metazoa</taxon>
        <taxon>Ecdysozoa</taxon>
        <taxon>Arthropoda</taxon>
        <taxon>Hexapoda</taxon>
        <taxon>Insecta</taxon>
        <taxon>Pterygota</taxon>
        <taxon>Neoptera</taxon>
        <taxon>Endopterygota</taxon>
        <taxon>Diptera</taxon>
        <taxon>Brachycera</taxon>
        <taxon>Muscomorpha</taxon>
        <taxon>Ephydroidea</taxon>
        <taxon>Drosophilidae</taxon>
        <taxon>Drosophila</taxon>
        <taxon>Sophophora</taxon>
    </lineage>
</organism>
<dbReference type="SMART" id="SM00320">
    <property type="entry name" value="WD40"/>
    <property type="match status" value="5"/>
</dbReference>
<feature type="repeat" description="WD" evidence="4">
    <location>
        <begin position="87"/>
        <end position="127"/>
    </location>
</feature>
<evidence type="ECO:0000256" key="3">
    <source>
        <dbReference type="ARBA" id="ARBA00022737"/>
    </source>
</evidence>
<dbReference type="InterPro" id="IPR036322">
    <property type="entry name" value="WD40_repeat_dom_sf"/>
</dbReference>
<dbReference type="KEGG" id="dpe:6600375"/>
<dbReference type="HOGENOM" id="CLU_028919_1_0_1"/>
<keyword evidence="3" id="KW-0677">Repeat</keyword>
<proteinExistence type="inferred from homology"/>
<dbReference type="Gene3D" id="2.130.10.10">
    <property type="entry name" value="YVTN repeat-like/Quinoprotein amine dehydrogenase"/>
    <property type="match status" value="2"/>
</dbReference>
<dbReference type="OMA" id="STAHEDC"/>
<evidence type="ECO:0000256" key="1">
    <source>
        <dbReference type="ARBA" id="ARBA00005903"/>
    </source>
</evidence>
<feature type="compositionally biased region" description="Low complexity" evidence="5">
    <location>
        <begin position="312"/>
        <end position="330"/>
    </location>
</feature>
<protein>
    <submittedName>
        <fullName evidence="6">GL15209</fullName>
    </submittedName>
</protein>